<dbReference type="Gramene" id="MELO3C033307.2.1">
    <property type="protein sequence ID" value="MELO3C033307.2.1"/>
    <property type="gene ID" value="MELO3C033307.2"/>
</dbReference>
<dbReference type="EnsemblPlants" id="MELO3C033307.2.1">
    <property type="protein sequence ID" value="MELO3C033307.2.1"/>
    <property type="gene ID" value="MELO3C033307.2"/>
</dbReference>
<evidence type="ECO:0000313" key="1">
    <source>
        <dbReference type="EnsemblPlants" id="MELO3C033307.2.1"/>
    </source>
</evidence>
<reference evidence="1" key="1">
    <citation type="submission" date="2023-03" db="UniProtKB">
        <authorList>
            <consortium name="EnsemblPlants"/>
        </authorList>
    </citation>
    <scope>IDENTIFICATION</scope>
</reference>
<dbReference type="AlphaFoldDB" id="A0A9I9EG17"/>
<sequence>MKKTGQLVFTRNQESVPVELGSLFGMMIYEIFINYMTEILSLRLEITVRTLVSLGLLVKSVNFKVYKSVVRRLHAIFRSKVAGSPGGGVIVLFWKNTMDAVRSVVSTNDVILNRSCRDMEVGASYNEKMMMKISSVEKKFWNEEEVENYKGKFIVYLLYSSFRSIVQVVIASFGKKKCYFEAQTREEVVSDLSFTLSTIVYGTSIACACERRSYQLNNRVWYVYCLYKITAFAS</sequence>
<proteinExistence type="predicted"/>
<organism evidence="1">
    <name type="scientific">Cucumis melo</name>
    <name type="common">Muskmelon</name>
    <dbReference type="NCBI Taxonomy" id="3656"/>
    <lineage>
        <taxon>Eukaryota</taxon>
        <taxon>Viridiplantae</taxon>
        <taxon>Streptophyta</taxon>
        <taxon>Embryophyta</taxon>
        <taxon>Tracheophyta</taxon>
        <taxon>Spermatophyta</taxon>
        <taxon>Magnoliopsida</taxon>
        <taxon>eudicotyledons</taxon>
        <taxon>Gunneridae</taxon>
        <taxon>Pentapetalae</taxon>
        <taxon>rosids</taxon>
        <taxon>fabids</taxon>
        <taxon>Cucurbitales</taxon>
        <taxon>Cucurbitaceae</taxon>
        <taxon>Benincaseae</taxon>
        <taxon>Cucumis</taxon>
    </lineage>
</organism>
<name>A0A9I9EG17_CUCME</name>
<accession>A0A9I9EG17</accession>
<protein>
    <submittedName>
        <fullName evidence="1">Uncharacterized protein</fullName>
    </submittedName>
</protein>